<evidence type="ECO:0000313" key="4">
    <source>
        <dbReference type="Proteomes" id="UP000274909"/>
    </source>
</evidence>
<feature type="region of interest" description="Disordered" evidence="1">
    <location>
        <begin position="84"/>
        <end position="138"/>
    </location>
</feature>
<keyword evidence="4" id="KW-1185">Reference proteome</keyword>
<organism evidence="3 4">
    <name type="scientific">Labedella endophytica</name>
    <dbReference type="NCBI Taxonomy" id="1523160"/>
    <lineage>
        <taxon>Bacteria</taxon>
        <taxon>Bacillati</taxon>
        <taxon>Actinomycetota</taxon>
        <taxon>Actinomycetes</taxon>
        <taxon>Micrococcales</taxon>
        <taxon>Microbacteriaceae</taxon>
        <taxon>Labedella</taxon>
    </lineage>
</organism>
<proteinExistence type="predicted"/>
<comment type="caution">
    <text evidence="3">The sequence shown here is derived from an EMBL/GenBank/DDBJ whole genome shotgun (WGS) entry which is preliminary data.</text>
</comment>
<dbReference type="Proteomes" id="UP000274909">
    <property type="component" value="Unassembled WGS sequence"/>
</dbReference>
<keyword evidence="2" id="KW-0812">Transmembrane</keyword>
<evidence type="ECO:0000313" key="3">
    <source>
        <dbReference type="EMBL" id="RUR00824.1"/>
    </source>
</evidence>
<feature type="transmembrane region" description="Helical" evidence="2">
    <location>
        <begin position="41"/>
        <end position="60"/>
    </location>
</feature>
<dbReference type="InterPro" id="IPR021401">
    <property type="entry name" value="DUF3040"/>
</dbReference>
<dbReference type="OrthoDB" id="5244024at2"/>
<feature type="compositionally biased region" description="Basic and acidic residues" evidence="1">
    <location>
        <begin position="125"/>
        <end position="138"/>
    </location>
</feature>
<keyword evidence="2" id="KW-0472">Membrane</keyword>
<name>A0A433JSD9_9MICO</name>
<dbReference type="EMBL" id="RZGZ01000002">
    <property type="protein sequence ID" value="RUR00824.1"/>
    <property type="molecule type" value="Genomic_DNA"/>
</dbReference>
<dbReference type="RefSeq" id="WP_127047666.1">
    <property type="nucleotide sequence ID" value="NZ_RZGZ01000002.1"/>
</dbReference>
<reference evidence="3 4" key="1">
    <citation type="submission" date="2018-12" db="EMBL/GenBank/DDBJ databases">
        <authorList>
            <person name="Li F."/>
        </authorList>
    </citation>
    <scope>NUCLEOTIDE SEQUENCE [LARGE SCALE GENOMIC DNA]</scope>
    <source>
        <strain evidence="3 4">EGI 6500705</strain>
    </source>
</reference>
<dbReference type="Pfam" id="PF11239">
    <property type="entry name" value="DUF3040"/>
    <property type="match status" value="1"/>
</dbReference>
<keyword evidence="2" id="KW-1133">Transmembrane helix</keyword>
<accession>A0A433JSD9</accession>
<feature type="transmembrane region" description="Helical" evidence="2">
    <location>
        <begin position="66"/>
        <end position="84"/>
    </location>
</feature>
<evidence type="ECO:0000256" key="1">
    <source>
        <dbReference type="SAM" id="MobiDB-lite"/>
    </source>
</evidence>
<sequence>MPLSEQEQRLLDEMERNLYRNDADFVSTVAGRRGKPSYRGIAIGALVALLGVAGLVLGVVLQMPLVGVLAFAVMLAGVMVAISPSKGGSKAAPRDARDIFTAPSRSTGQRPGGNKASSGGFMDKLNSRWERRQDDGNG</sequence>
<gene>
    <name evidence="3" type="ORF">ELQ94_04525</name>
</gene>
<dbReference type="AlphaFoldDB" id="A0A433JSD9"/>
<protein>
    <submittedName>
        <fullName evidence="3">DUF3040 domain-containing protein</fullName>
    </submittedName>
</protein>
<evidence type="ECO:0000256" key="2">
    <source>
        <dbReference type="SAM" id="Phobius"/>
    </source>
</evidence>